<dbReference type="RefSeq" id="WP_160675056.1">
    <property type="nucleotide sequence ID" value="NZ_WTYN01000001.1"/>
</dbReference>
<dbReference type="Proteomes" id="UP000445582">
    <property type="component" value="Unassembled WGS sequence"/>
</dbReference>
<keyword evidence="2" id="KW-1185">Reference proteome</keyword>
<organism evidence="1 2">
    <name type="scientific">Qipengyuania oceanensis</name>
    <dbReference type="NCBI Taxonomy" id="1463597"/>
    <lineage>
        <taxon>Bacteria</taxon>
        <taxon>Pseudomonadati</taxon>
        <taxon>Pseudomonadota</taxon>
        <taxon>Alphaproteobacteria</taxon>
        <taxon>Sphingomonadales</taxon>
        <taxon>Erythrobacteraceae</taxon>
        <taxon>Qipengyuania</taxon>
    </lineage>
</organism>
<evidence type="ECO:0000313" key="1">
    <source>
        <dbReference type="EMBL" id="MXO63423.1"/>
    </source>
</evidence>
<gene>
    <name evidence="1" type="ORF">GRI48_10410</name>
</gene>
<comment type="caution">
    <text evidence="1">The sequence shown here is derived from an EMBL/GenBank/DDBJ whole genome shotgun (WGS) entry which is preliminary data.</text>
</comment>
<accession>A0A844YI55</accession>
<proteinExistence type="predicted"/>
<sequence>MSRRSPRQKDIDERAFPVRVKIAVPGCGLGNLVVEIADWLSERVDRHDYAQHADRGASGHAIAFYFRDVETALAFVRAFPQAELADGTRNRDYTRQGQSVI</sequence>
<name>A0A844YI55_9SPHN</name>
<evidence type="ECO:0000313" key="2">
    <source>
        <dbReference type="Proteomes" id="UP000445582"/>
    </source>
</evidence>
<dbReference type="OrthoDB" id="9782620at2"/>
<dbReference type="EMBL" id="WTYN01000001">
    <property type="protein sequence ID" value="MXO63423.1"/>
    <property type="molecule type" value="Genomic_DNA"/>
</dbReference>
<dbReference type="AlphaFoldDB" id="A0A844YI55"/>
<reference evidence="1 2" key="1">
    <citation type="submission" date="2019-12" db="EMBL/GenBank/DDBJ databases">
        <title>Genomic-based taxomic classification of the family Erythrobacteraceae.</title>
        <authorList>
            <person name="Xu L."/>
        </authorList>
    </citation>
    <scope>NUCLEOTIDE SEQUENCE [LARGE SCALE GENOMIC DNA]</scope>
    <source>
        <strain evidence="1 2">MCCC 1A09965</strain>
    </source>
</reference>
<protein>
    <submittedName>
        <fullName evidence="1">Uncharacterized protein</fullName>
    </submittedName>
</protein>